<dbReference type="NCBIfam" id="TIGR01332">
    <property type="entry name" value="cyt_b559_alpha"/>
    <property type="match status" value="1"/>
</dbReference>
<sequence length="84" mass="9657">MSGGSTGERPFTEIITSLRYWLIHIVTIPCIFVTGLLFVKTGLPYKLFGTPRSDQYFTTLRQQIPLINDRFQVTQELDYLTEGL</sequence>
<dbReference type="InterPro" id="IPR013081">
    <property type="entry name" value="PSII_cyt_b559_N"/>
</dbReference>
<dbReference type="SUPFAM" id="SSF161045">
    <property type="entry name" value="Cytochrome b559 subunits"/>
    <property type="match status" value="1"/>
</dbReference>
<dbReference type="Pfam" id="PF00283">
    <property type="entry name" value="Cytochrom_B559"/>
    <property type="match status" value="1"/>
</dbReference>
<dbReference type="InterPro" id="IPR006217">
    <property type="entry name" value="PSII_cyt_b559_asu"/>
</dbReference>
<evidence type="ECO:0000259" key="13">
    <source>
        <dbReference type="Pfam" id="PF00283"/>
    </source>
</evidence>
<geneLocation type="chloroplast" evidence="15"/>
<keyword evidence="15" id="KW-0150">Chloroplast</keyword>
<dbReference type="InterPro" id="IPR037025">
    <property type="entry name" value="PSII_cyt_b559_asu_sf"/>
</dbReference>
<reference evidence="15" key="2">
    <citation type="submission" date="2013-03" db="EMBL/GenBank/DDBJ databases">
        <title>Split photosystem protein, linear topology, and growth of structural complexity in the recombination-driven plastid genome of Chromera velia.</title>
        <authorList>
            <person name="Janouskovec J."/>
            <person name="Sobotka R."/>
            <person name="Lai D.-H."/>
            <person name="Flegontov P."/>
            <person name="Konik P."/>
            <person name="Komenda J."/>
            <person name="Ali S."/>
            <person name="Prasil O."/>
            <person name="Pain A."/>
            <person name="Obornik M."/>
            <person name="Lukes J."/>
            <person name="Keeling P.J."/>
        </authorList>
    </citation>
    <scope>NUCLEOTIDE SEQUENCE</scope>
    <source>
        <strain evidence="15">CCMP2878</strain>
    </source>
</reference>
<evidence type="ECO:0000256" key="12">
    <source>
        <dbReference type="SAM" id="Phobius"/>
    </source>
</evidence>
<dbReference type="GeneID" id="9480896"/>
<keyword evidence="6" id="KW-0479">Metal-binding</keyword>
<dbReference type="Pfam" id="PF00284">
    <property type="entry name" value="Cytochrom_B559a"/>
    <property type="match status" value="1"/>
</dbReference>
<proteinExistence type="predicted"/>
<accession>D9IXI3</accession>
<evidence type="ECO:0000256" key="10">
    <source>
        <dbReference type="ARBA" id="ARBA00023136"/>
    </source>
</evidence>
<evidence type="ECO:0000256" key="8">
    <source>
        <dbReference type="ARBA" id="ARBA00022989"/>
    </source>
</evidence>
<keyword evidence="2" id="KW-0813">Transport</keyword>
<dbReference type="Gene3D" id="1.20.5.860">
    <property type="entry name" value="Photosystem II cytochrome b559, alpha subunit"/>
    <property type="match status" value="1"/>
</dbReference>
<protein>
    <submittedName>
        <fullName evidence="15">Photosystem II protein V</fullName>
    </submittedName>
</protein>
<reference evidence="15" key="1">
    <citation type="journal article" date="2010" name="Proc. Natl. Acad. Sci. U.S.A.">
        <title>A common red algal origin of the apicomplexan, dinoflagellate, and heterokont plastids.</title>
        <authorList>
            <person name="Janouskovec J."/>
            <person name="Horak A."/>
            <person name="Obornik M."/>
            <person name="Lukes J."/>
            <person name="Keeling P.J."/>
        </authorList>
    </citation>
    <scope>NUCLEOTIDE SEQUENCE</scope>
    <source>
        <strain evidence="15">CCMP2878</strain>
    </source>
</reference>
<keyword evidence="4" id="KW-0349">Heme</keyword>
<dbReference type="GO" id="GO:0009767">
    <property type="term" value="P:photosynthetic electron transport chain"/>
    <property type="evidence" value="ECO:0007669"/>
    <property type="project" value="InterPro"/>
</dbReference>
<keyword evidence="5 12" id="KW-0812">Transmembrane</keyword>
<keyword evidence="15" id="KW-0934">Plastid</keyword>
<keyword evidence="11" id="KW-0604">Photosystem II</keyword>
<keyword evidence="8 12" id="KW-1133">Transmembrane helix</keyword>
<dbReference type="GO" id="GO:0009523">
    <property type="term" value="C:photosystem II"/>
    <property type="evidence" value="ECO:0007669"/>
    <property type="project" value="UniProtKB-KW"/>
</dbReference>
<evidence type="ECO:0000256" key="4">
    <source>
        <dbReference type="ARBA" id="ARBA00022617"/>
    </source>
</evidence>
<dbReference type="GO" id="GO:0020037">
    <property type="term" value="F:heme binding"/>
    <property type="evidence" value="ECO:0007669"/>
    <property type="project" value="InterPro"/>
</dbReference>
<evidence type="ECO:0000313" key="15">
    <source>
        <dbReference type="EMBL" id="ADJ66511.1"/>
    </source>
</evidence>
<evidence type="ECO:0000256" key="11">
    <source>
        <dbReference type="ARBA" id="ARBA00023276"/>
    </source>
</evidence>
<comment type="subcellular location">
    <subcellularLocation>
        <location evidence="1">Membrane</location>
    </subcellularLocation>
</comment>
<dbReference type="PIRSF" id="PIRSF000036">
    <property type="entry name" value="PsbE"/>
    <property type="match status" value="1"/>
</dbReference>
<name>D9IXI3_9ALVE</name>
<dbReference type="AlphaFoldDB" id="D9IXI3"/>
<keyword evidence="10 12" id="KW-0472">Membrane</keyword>
<keyword evidence="9" id="KW-0408">Iron</keyword>
<evidence type="ECO:0000259" key="14">
    <source>
        <dbReference type="Pfam" id="PF00284"/>
    </source>
</evidence>
<feature type="transmembrane region" description="Helical" evidence="12">
    <location>
        <begin position="20"/>
        <end position="39"/>
    </location>
</feature>
<evidence type="ECO:0000256" key="5">
    <source>
        <dbReference type="ARBA" id="ARBA00022692"/>
    </source>
</evidence>
<feature type="domain" description="Photosystem II cytochrome b559 N-terminal" evidence="13">
    <location>
        <begin position="7"/>
        <end position="35"/>
    </location>
</feature>
<evidence type="ECO:0000256" key="6">
    <source>
        <dbReference type="ARBA" id="ARBA00022723"/>
    </source>
</evidence>
<feature type="domain" description="Photosystem II cytochrome b559 alpha subunit lumenal region" evidence="14">
    <location>
        <begin position="43"/>
        <end position="80"/>
    </location>
</feature>
<dbReference type="EMBL" id="HM222967">
    <property type="protein sequence ID" value="ADJ66511.1"/>
    <property type="molecule type" value="Genomic_DNA"/>
</dbReference>
<keyword evidence="7" id="KW-0249">Electron transport</keyword>
<evidence type="ECO:0000256" key="3">
    <source>
        <dbReference type="ARBA" id="ARBA00022531"/>
    </source>
</evidence>
<organism evidence="15">
    <name type="scientific">Chromera velia</name>
    <dbReference type="NCBI Taxonomy" id="505693"/>
    <lineage>
        <taxon>Eukaryota</taxon>
        <taxon>Sar</taxon>
        <taxon>Alveolata</taxon>
        <taxon>Colpodellida</taxon>
        <taxon>Chromeraceae</taxon>
        <taxon>Chromera</taxon>
    </lineage>
</organism>
<dbReference type="InterPro" id="IPR013082">
    <property type="entry name" value="PSII_cytb559_asu_lum"/>
</dbReference>
<evidence type="ECO:0000256" key="1">
    <source>
        <dbReference type="ARBA" id="ARBA00004370"/>
    </source>
</evidence>
<evidence type="ECO:0000256" key="7">
    <source>
        <dbReference type="ARBA" id="ARBA00022982"/>
    </source>
</evidence>
<dbReference type="RefSeq" id="YP_003795269.1">
    <property type="nucleotide sequence ID" value="NC_014340.2"/>
</dbReference>
<dbReference type="GO" id="GO:0046872">
    <property type="term" value="F:metal ion binding"/>
    <property type="evidence" value="ECO:0007669"/>
    <property type="project" value="UniProtKB-KW"/>
</dbReference>
<gene>
    <name evidence="15" type="primary">psbE</name>
</gene>
<dbReference type="PANTHER" id="PTHR33391:SF9">
    <property type="entry name" value="CYTOCHROME B559 SUBUNIT BETA-RELATED"/>
    <property type="match status" value="1"/>
</dbReference>
<dbReference type="PANTHER" id="PTHR33391">
    <property type="entry name" value="CYTOCHROME B559 SUBUNIT BETA-RELATED"/>
    <property type="match status" value="1"/>
</dbReference>
<keyword evidence="3" id="KW-0602">Photosynthesis</keyword>
<evidence type="ECO:0000256" key="2">
    <source>
        <dbReference type="ARBA" id="ARBA00022448"/>
    </source>
</evidence>
<evidence type="ECO:0000256" key="9">
    <source>
        <dbReference type="ARBA" id="ARBA00023004"/>
    </source>
</evidence>